<dbReference type="SUPFAM" id="SSF53590">
    <property type="entry name" value="Nucleoside hydrolase"/>
    <property type="match status" value="1"/>
</dbReference>
<dbReference type="Proteomes" id="UP000176501">
    <property type="component" value="Unassembled WGS sequence"/>
</dbReference>
<accession>A0A1F7W6R3</accession>
<organism evidence="1 2">
    <name type="scientific">Candidatus Uhrbacteria bacterium RIFOXYB2_FULL_57_15</name>
    <dbReference type="NCBI Taxonomy" id="1802422"/>
    <lineage>
        <taxon>Bacteria</taxon>
        <taxon>Candidatus Uhriibacteriota</taxon>
    </lineage>
</organism>
<proteinExistence type="predicted"/>
<dbReference type="EMBL" id="MGFE01000025">
    <property type="protein sequence ID" value="OGL98058.1"/>
    <property type="molecule type" value="Genomic_DNA"/>
</dbReference>
<reference evidence="1 2" key="1">
    <citation type="journal article" date="2016" name="Nat. Commun.">
        <title>Thousands of microbial genomes shed light on interconnected biogeochemical processes in an aquifer system.</title>
        <authorList>
            <person name="Anantharaman K."/>
            <person name="Brown C.T."/>
            <person name="Hug L.A."/>
            <person name="Sharon I."/>
            <person name="Castelle C.J."/>
            <person name="Probst A.J."/>
            <person name="Thomas B.C."/>
            <person name="Singh A."/>
            <person name="Wilkins M.J."/>
            <person name="Karaoz U."/>
            <person name="Brodie E.L."/>
            <person name="Williams K.H."/>
            <person name="Hubbard S.S."/>
            <person name="Banfield J.F."/>
        </authorList>
    </citation>
    <scope>NUCLEOTIDE SEQUENCE [LARGE SCALE GENOMIC DNA]</scope>
</reference>
<sequence>MPIPMLMVGDFGKDLDDEFAMLLAVALARRGYVRLLGVIANLNPALERARLAKGTLEAVGFGHVPVSVGMSVTMDGRTPSHETDVSYLADASRLFGDGQELLRRVLTDSAEPVTLVLNSALTDVVAFIKTDADLFLRRVGHVAIMGGVRVTDDGHLIPDDAANNEFDLPAAEFIYRWLRDNRVPTTVLMREAAYVCQMVAWMPVMLAELGHPVGLALARRLPLAMDELWQAVHAEPGSTVRGRLPVSRTRDWYVRTSMWEQDPGIPGDQPAWPFVQTFRLYDPMNVLAAVPELARRFYDPERFEINGVTHRVIGRVRGNHCVHDPNDLRGALAHYIREALECSI</sequence>
<comment type="caution">
    <text evidence="1">The sequence shown here is derived from an EMBL/GenBank/DDBJ whole genome shotgun (WGS) entry which is preliminary data.</text>
</comment>
<dbReference type="Gene3D" id="3.90.245.10">
    <property type="entry name" value="Ribonucleoside hydrolase-like"/>
    <property type="match status" value="1"/>
</dbReference>
<evidence type="ECO:0000313" key="1">
    <source>
        <dbReference type="EMBL" id="OGL98058.1"/>
    </source>
</evidence>
<protein>
    <submittedName>
        <fullName evidence="1">Uncharacterized protein</fullName>
    </submittedName>
</protein>
<dbReference type="AlphaFoldDB" id="A0A1F7W6R3"/>
<evidence type="ECO:0000313" key="2">
    <source>
        <dbReference type="Proteomes" id="UP000176501"/>
    </source>
</evidence>
<gene>
    <name evidence="1" type="ORF">A2304_00930</name>
</gene>
<dbReference type="InterPro" id="IPR036452">
    <property type="entry name" value="Ribo_hydro-like"/>
</dbReference>
<dbReference type="GO" id="GO:0016799">
    <property type="term" value="F:hydrolase activity, hydrolyzing N-glycosyl compounds"/>
    <property type="evidence" value="ECO:0007669"/>
    <property type="project" value="InterPro"/>
</dbReference>
<name>A0A1F7W6R3_9BACT</name>